<evidence type="ECO:0000313" key="7">
    <source>
        <dbReference type="EMBL" id="KAF3336087.1"/>
    </source>
</evidence>
<evidence type="ECO:0000313" key="8">
    <source>
        <dbReference type="Proteomes" id="UP000623129"/>
    </source>
</evidence>
<dbReference type="OrthoDB" id="686200at2759"/>
<reference evidence="7" key="1">
    <citation type="submission" date="2020-01" db="EMBL/GenBank/DDBJ databases">
        <title>Genome sequence of Kobresia littledalei, the first chromosome-level genome in the family Cyperaceae.</title>
        <authorList>
            <person name="Qu G."/>
        </authorList>
    </citation>
    <scope>NUCLEOTIDE SEQUENCE</scope>
    <source>
        <strain evidence="7">C.B.Clarke</strain>
        <tissue evidence="7">Leaf</tissue>
    </source>
</reference>
<dbReference type="SUPFAM" id="SSF49503">
    <property type="entry name" value="Cupredoxins"/>
    <property type="match status" value="1"/>
</dbReference>
<feature type="region of interest" description="Disordered" evidence="3">
    <location>
        <begin position="120"/>
        <end position="159"/>
    </location>
</feature>
<dbReference type="EMBL" id="SWLB01000008">
    <property type="protein sequence ID" value="KAF3336087.1"/>
    <property type="molecule type" value="Genomic_DNA"/>
</dbReference>
<protein>
    <submittedName>
        <fullName evidence="7">Blue copper protein-like protein</fullName>
    </submittedName>
</protein>
<dbReference type="PANTHER" id="PTHR33021">
    <property type="entry name" value="BLUE COPPER PROTEIN"/>
    <property type="match status" value="1"/>
</dbReference>
<feature type="transmembrane region" description="Helical" evidence="4">
    <location>
        <begin position="174"/>
        <end position="191"/>
    </location>
</feature>
<organism evidence="7 8">
    <name type="scientific">Carex littledalei</name>
    <dbReference type="NCBI Taxonomy" id="544730"/>
    <lineage>
        <taxon>Eukaryota</taxon>
        <taxon>Viridiplantae</taxon>
        <taxon>Streptophyta</taxon>
        <taxon>Embryophyta</taxon>
        <taxon>Tracheophyta</taxon>
        <taxon>Spermatophyta</taxon>
        <taxon>Magnoliopsida</taxon>
        <taxon>Liliopsida</taxon>
        <taxon>Poales</taxon>
        <taxon>Cyperaceae</taxon>
        <taxon>Cyperoideae</taxon>
        <taxon>Cariceae</taxon>
        <taxon>Carex</taxon>
        <taxon>Carex subgen. Euthyceras</taxon>
    </lineage>
</organism>
<dbReference type="Gene3D" id="2.60.40.420">
    <property type="entry name" value="Cupredoxins - blue copper proteins"/>
    <property type="match status" value="1"/>
</dbReference>
<dbReference type="InterPro" id="IPR039391">
    <property type="entry name" value="Phytocyanin-like"/>
</dbReference>
<keyword evidence="1" id="KW-0479">Metal-binding</keyword>
<keyword evidence="8" id="KW-1185">Reference proteome</keyword>
<proteinExistence type="predicted"/>
<keyword evidence="4" id="KW-0472">Membrane</keyword>
<dbReference type="GO" id="GO:0005886">
    <property type="term" value="C:plasma membrane"/>
    <property type="evidence" value="ECO:0007669"/>
    <property type="project" value="TreeGrafter"/>
</dbReference>
<dbReference type="PROSITE" id="PS51485">
    <property type="entry name" value="PHYTOCYANIN"/>
    <property type="match status" value="1"/>
</dbReference>
<evidence type="ECO:0000256" key="4">
    <source>
        <dbReference type="SAM" id="Phobius"/>
    </source>
</evidence>
<gene>
    <name evidence="7" type="ORF">FCM35_KLT20594</name>
</gene>
<dbReference type="GO" id="GO:0046872">
    <property type="term" value="F:metal ion binding"/>
    <property type="evidence" value="ECO:0007669"/>
    <property type="project" value="UniProtKB-KW"/>
</dbReference>
<dbReference type="AlphaFoldDB" id="A0A833VE67"/>
<evidence type="ECO:0000256" key="2">
    <source>
        <dbReference type="ARBA" id="ARBA00023180"/>
    </source>
</evidence>
<comment type="caution">
    <text evidence="7">The sequence shown here is derived from an EMBL/GenBank/DDBJ whole genome shotgun (WGS) entry which is preliminary data.</text>
</comment>
<evidence type="ECO:0000256" key="1">
    <source>
        <dbReference type="ARBA" id="ARBA00022723"/>
    </source>
</evidence>
<dbReference type="Proteomes" id="UP000623129">
    <property type="component" value="Unassembled WGS sequence"/>
</dbReference>
<dbReference type="FunFam" id="2.60.40.420:FF:000003">
    <property type="entry name" value="Blue copper"/>
    <property type="match status" value="1"/>
</dbReference>
<keyword evidence="2" id="KW-0325">Glycoprotein</keyword>
<keyword evidence="4" id="KW-0812">Transmembrane</keyword>
<feature type="domain" description="Phytocyanin" evidence="6">
    <location>
        <begin position="19"/>
        <end position="117"/>
    </location>
</feature>
<evidence type="ECO:0000256" key="5">
    <source>
        <dbReference type="SAM" id="SignalP"/>
    </source>
</evidence>
<evidence type="ECO:0000259" key="6">
    <source>
        <dbReference type="PROSITE" id="PS51485"/>
    </source>
</evidence>
<accession>A0A833VE67</accession>
<keyword evidence="5" id="KW-0732">Signal</keyword>
<evidence type="ECO:0000256" key="3">
    <source>
        <dbReference type="SAM" id="MobiDB-lite"/>
    </source>
</evidence>
<dbReference type="GO" id="GO:0009055">
    <property type="term" value="F:electron transfer activity"/>
    <property type="evidence" value="ECO:0007669"/>
    <property type="project" value="InterPro"/>
</dbReference>
<keyword evidence="4" id="KW-1133">Transmembrane helix</keyword>
<feature type="chain" id="PRO_5032519438" evidence="5">
    <location>
        <begin position="19"/>
        <end position="192"/>
    </location>
</feature>
<dbReference type="PANTHER" id="PTHR33021:SF350">
    <property type="entry name" value="UCLACYANIN-2"/>
    <property type="match status" value="1"/>
</dbReference>
<dbReference type="InterPro" id="IPR003245">
    <property type="entry name" value="Phytocyanin_dom"/>
</dbReference>
<dbReference type="Pfam" id="PF02298">
    <property type="entry name" value="Cu_bind_like"/>
    <property type="match status" value="1"/>
</dbReference>
<sequence length="192" mass="19930">MGFATALFVFLLVAAAEAKEYVVGGSGGWATGVDYSSWASSSTFNVGDTLVFQYGGLHTVNEVSESDYSACSASNAIQSFGNQNTRITLTAPGTRYFICGTTGHCSEGMKLAVTVSSAASTTPGSSFTPTTPGSSFTPSTPEGSTTTTPSQTTPYSSYQPYGRPYYNSGTGIRIGFYGLLLAVFVVITLLNG</sequence>
<feature type="signal peptide" evidence="5">
    <location>
        <begin position="1"/>
        <end position="18"/>
    </location>
</feature>
<name>A0A833VE67_9POAL</name>
<dbReference type="CDD" id="cd04216">
    <property type="entry name" value="Phytocyanin"/>
    <property type="match status" value="1"/>
</dbReference>
<dbReference type="InterPro" id="IPR008972">
    <property type="entry name" value="Cupredoxin"/>
</dbReference>